<organism evidence="4 5">
    <name type="scientific">Sphingomonas morindae</name>
    <dbReference type="NCBI Taxonomy" id="1541170"/>
    <lineage>
        <taxon>Bacteria</taxon>
        <taxon>Pseudomonadati</taxon>
        <taxon>Pseudomonadota</taxon>
        <taxon>Alphaproteobacteria</taxon>
        <taxon>Sphingomonadales</taxon>
        <taxon>Sphingomonadaceae</taxon>
        <taxon>Sphingomonas</taxon>
    </lineage>
</organism>
<dbReference type="Proteomes" id="UP001056937">
    <property type="component" value="Chromosome 1"/>
</dbReference>
<dbReference type="InterPro" id="IPR036430">
    <property type="entry name" value="RNase_T2-like_sf"/>
</dbReference>
<name>A0ABY4XAG6_9SPHN</name>
<evidence type="ECO:0000256" key="2">
    <source>
        <dbReference type="RuleBase" id="RU004328"/>
    </source>
</evidence>
<dbReference type="RefSeq" id="WP_252167482.1">
    <property type="nucleotide sequence ID" value="NZ_CP084930.1"/>
</dbReference>
<keyword evidence="3" id="KW-0732">Signal</keyword>
<dbReference type="PROSITE" id="PS00530">
    <property type="entry name" value="RNASE_T2_1"/>
    <property type="match status" value="1"/>
</dbReference>
<dbReference type="EMBL" id="CP084930">
    <property type="protein sequence ID" value="USI73676.1"/>
    <property type="molecule type" value="Genomic_DNA"/>
</dbReference>
<dbReference type="SUPFAM" id="SSF55895">
    <property type="entry name" value="Ribonuclease Rh-like"/>
    <property type="match status" value="1"/>
</dbReference>
<dbReference type="Pfam" id="PF00445">
    <property type="entry name" value="Ribonuclease_T2"/>
    <property type="match status" value="1"/>
</dbReference>
<reference evidence="4" key="1">
    <citation type="journal article" date="2022" name="Toxins">
        <title>Genomic Analysis of Sphingopyxis sp. USTB-05 for Biodegrading Cyanobacterial Hepatotoxins.</title>
        <authorList>
            <person name="Liu C."/>
            <person name="Xu Q."/>
            <person name="Zhao Z."/>
            <person name="Zhang H."/>
            <person name="Liu X."/>
            <person name="Yin C."/>
            <person name="Liu Y."/>
            <person name="Yan H."/>
        </authorList>
    </citation>
    <scope>NUCLEOTIDE SEQUENCE</scope>
    <source>
        <strain evidence="4">NBD5</strain>
    </source>
</reference>
<evidence type="ECO:0000313" key="5">
    <source>
        <dbReference type="Proteomes" id="UP001056937"/>
    </source>
</evidence>
<evidence type="ECO:0000256" key="3">
    <source>
        <dbReference type="SAM" id="SignalP"/>
    </source>
</evidence>
<dbReference type="Gene3D" id="3.90.730.10">
    <property type="entry name" value="Ribonuclease T2-like"/>
    <property type="match status" value="1"/>
</dbReference>
<dbReference type="InterPro" id="IPR018188">
    <property type="entry name" value="RNase_T2_His_AS_1"/>
</dbReference>
<sequence length="238" mass="25634">MLPLRLVSLPLLVLPAMLAAQPPACPIPAGLPRPEPELPSADQPKRVVPITGYTLSLIWQPEACHARRGRPGDFGCASPAMRTGFTLHGLWPDGDGPNRWPQYCRATPLLSPAQLRAGLCATPSVQLLQHEWAKHGTCMSPDPSRYFATETALFRRVRSPDMAALAARRDLTARDFQTAFAAANPGLTADMLRLNVNARGWLEEVWICLGRDRRPRACPAGAGGAAPGAALRIATPEG</sequence>
<proteinExistence type="inferred from homology"/>
<feature type="chain" id="PRO_5047193933" evidence="3">
    <location>
        <begin position="20"/>
        <end position="238"/>
    </location>
</feature>
<dbReference type="InterPro" id="IPR001568">
    <property type="entry name" value="RNase_T2-like"/>
</dbReference>
<keyword evidence="5" id="KW-1185">Reference proteome</keyword>
<dbReference type="PANTHER" id="PTHR11240:SF22">
    <property type="entry name" value="RIBONUCLEASE T2"/>
    <property type="match status" value="1"/>
</dbReference>
<dbReference type="PANTHER" id="PTHR11240">
    <property type="entry name" value="RIBONUCLEASE T2"/>
    <property type="match status" value="1"/>
</dbReference>
<feature type="signal peptide" evidence="3">
    <location>
        <begin position="1"/>
        <end position="19"/>
    </location>
</feature>
<evidence type="ECO:0000256" key="1">
    <source>
        <dbReference type="ARBA" id="ARBA00007469"/>
    </source>
</evidence>
<evidence type="ECO:0000313" key="4">
    <source>
        <dbReference type="EMBL" id="USI73676.1"/>
    </source>
</evidence>
<comment type="similarity">
    <text evidence="1 2">Belongs to the RNase T2 family.</text>
</comment>
<protein>
    <submittedName>
        <fullName evidence="4">Ribonuclease T</fullName>
    </submittedName>
</protein>
<gene>
    <name evidence="4" type="ORF">LHA26_04170</name>
</gene>
<dbReference type="InterPro" id="IPR033130">
    <property type="entry name" value="RNase_T2_His_AS_2"/>
</dbReference>
<dbReference type="PROSITE" id="PS00531">
    <property type="entry name" value="RNASE_T2_2"/>
    <property type="match status" value="1"/>
</dbReference>
<accession>A0ABY4XAG6</accession>